<dbReference type="Pfam" id="PF08159">
    <property type="entry name" value="NUC153"/>
    <property type="match status" value="1"/>
</dbReference>
<dbReference type="GO" id="GO:0005730">
    <property type="term" value="C:nucleolus"/>
    <property type="evidence" value="ECO:0007669"/>
    <property type="project" value="UniProtKB-SubCell"/>
</dbReference>
<comment type="caution">
    <text evidence="8">The sequence shown here is derived from an EMBL/GenBank/DDBJ whole genome shotgun (WGS) entry which is preliminary data.</text>
</comment>
<dbReference type="InterPro" id="IPR056750">
    <property type="entry name" value="RRM_ESF1"/>
</dbReference>
<feature type="compositionally biased region" description="Basic and acidic residues" evidence="5">
    <location>
        <begin position="453"/>
        <end position="481"/>
    </location>
</feature>
<dbReference type="PANTHER" id="PTHR12202:SF0">
    <property type="entry name" value="ESF1 HOMOLOG"/>
    <property type="match status" value="1"/>
</dbReference>
<feature type="region of interest" description="Disordered" evidence="5">
    <location>
        <begin position="598"/>
        <end position="694"/>
    </location>
</feature>
<feature type="region of interest" description="Disordered" evidence="5">
    <location>
        <begin position="66"/>
        <end position="150"/>
    </location>
</feature>
<comment type="similarity">
    <text evidence="2">Belongs to the ESF1 family.</text>
</comment>
<name>A0A813JJ43_POLGL</name>
<feature type="compositionally biased region" description="Basic and acidic residues" evidence="5">
    <location>
        <begin position="419"/>
        <end position="433"/>
    </location>
</feature>
<evidence type="ECO:0000313" key="9">
    <source>
        <dbReference type="Proteomes" id="UP000626109"/>
    </source>
</evidence>
<feature type="region of interest" description="Disordered" evidence="5">
    <location>
        <begin position="392"/>
        <end position="581"/>
    </location>
</feature>
<feature type="compositionally biased region" description="Acidic residues" evidence="5">
    <location>
        <begin position="532"/>
        <end position="547"/>
    </location>
</feature>
<evidence type="ECO:0000259" key="6">
    <source>
        <dbReference type="Pfam" id="PF08159"/>
    </source>
</evidence>
<sequence length="694" mass="76873">MDARFDTSRDPRFKRAPRNVRKVEVDGRFAHMFHDKRFVEGASVDKRGEKIRKDASKTKMKEFYELAGAEYSVSSTAQTSDKKKSEKKKEMRTAAGKLKAKARVDEEEEDEAEAEEAFNAQEEAEEEDEDDEEEEESEESADDADDPDSAAVWEKHEENVPRGDATLRLAVMGCDWDHVSASDLMVMFRTYLASKESRKSSGLLGGGSVVKVSIYPSDYGLQQLEREAREGPLLIKESESNLDDEAEAEKKQTEALRKYQMERTKYSWSLVECDSLGTSSWLYDQLDGLEADGICPNIMDLRFVPDETVSPHKASSECTDVPAKFSGPGMMRSALGHTKVKCTWDEAPPQRRKDLMRKKFTPKEIAEMDLSTYLASDSDDEEEAAGDGGADALRALVGGSDSDNFPEPDDFDDESSDEDIGKKGEKGKKKEEVMGDMEATFNVKAMQLEEELADRAKQQGEKHTLEGAEAKSTWEKYLDKRKEKRKQKKVDQKDKRDKAKGIEADEEGGKGKGKGKAKKEKRERKTFGEAAADADLELLADEGDDEDRGFNLRGPQRRAHEGKRPSKHAAPGEDGDFKVDVDDPRISKVFNSADFEIDPNMPQFRKTEGMGEVLKKKRQRKLAAQEAAPTLPAPVKSAPKAPPKPIGGGGLQLFASAGKKSSPIESNGSEKAAEASASAPGPAAGGKKKKQRRV</sequence>
<dbReference type="PANTHER" id="PTHR12202">
    <property type="entry name" value="ESF1 HOMOLOG"/>
    <property type="match status" value="1"/>
</dbReference>
<evidence type="ECO:0008006" key="10">
    <source>
        <dbReference type="Google" id="ProtNLM"/>
    </source>
</evidence>
<evidence type="ECO:0000259" key="7">
    <source>
        <dbReference type="Pfam" id="PF25121"/>
    </source>
</evidence>
<evidence type="ECO:0000256" key="2">
    <source>
        <dbReference type="ARBA" id="ARBA00009087"/>
    </source>
</evidence>
<comment type="subcellular location">
    <subcellularLocation>
        <location evidence="1">Nucleus</location>
        <location evidence="1">Nucleolus</location>
    </subcellularLocation>
</comment>
<evidence type="ECO:0000256" key="3">
    <source>
        <dbReference type="ARBA" id="ARBA00023054"/>
    </source>
</evidence>
<dbReference type="GO" id="GO:0006364">
    <property type="term" value="P:rRNA processing"/>
    <property type="evidence" value="ECO:0007669"/>
    <property type="project" value="InterPro"/>
</dbReference>
<feature type="compositionally biased region" description="Basic and acidic residues" evidence="5">
    <location>
        <begin position="489"/>
        <end position="510"/>
    </location>
</feature>
<feature type="compositionally biased region" description="Acidic residues" evidence="5">
    <location>
        <begin position="105"/>
        <end position="148"/>
    </location>
</feature>
<keyword evidence="4" id="KW-0539">Nucleus</keyword>
<keyword evidence="3" id="KW-0175">Coiled coil</keyword>
<dbReference type="AlphaFoldDB" id="A0A813JJ43"/>
<dbReference type="Pfam" id="PF25121">
    <property type="entry name" value="RRM_ESF1"/>
    <property type="match status" value="1"/>
</dbReference>
<protein>
    <recommendedName>
        <fullName evidence="10">NUC153 domain-containing protein</fullName>
    </recommendedName>
</protein>
<feature type="domain" description="ESF1 RRM" evidence="7">
    <location>
        <begin position="166"/>
        <end position="319"/>
    </location>
</feature>
<dbReference type="InterPro" id="IPR012580">
    <property type="entry name" value="NUC153"/>
</dbReference>
<gene>
    <name evidence="8" type="ORF">PGLA2088_LOCUS20953</name>
</gene>
<feature type="compositionally biased region" description="Acidic residues" evidence="5">
    <location>
        <begin position="404"/>
        <end position="418"/>
    </location>
</feature>
<evidence type="ECO:0000313" key="8">
    <source>
        <dbReference type="EMBL" id="CAE8678697.1"/>
    </source>
</evidence>
<dbReference type="GO" id="GO:0003723">
    <property type="term" value="F:RNA binding"/>
    <property type="evidence" value="ECO:0007669"/>
    <property type="project" value="TreeGrafter"/>
</dbReference>
<feature type="compositionally biased region" description="Basic and acidic residues" evidence="5">
    <location>
        <begin position="80"/>
        <end position="92"/>
    </location>
</feature>
<dbReference type="InterPro" id="IPR039754">
    <property type="entry name" value="Esf1"/>
</dbReference>
<feature type="compositionally biased region" description="Basic residues" evidence="5">
    <location>
        <begin position="511"/>
        <end position="524"/>
    </location>
</feature>
<accession>A0A813JJ43</accession>
<organism evidence="8 9">
    <name type="scientific">Polarella glacialis</name>
    <name type="common">Dinoflagellate</name>
    <dbReference type="NCBI Taxonomy" id="89957"/>
    <lineage>
        <taxon>Eukaryota</taxon>
        <taxon>Sar</taxon>
        <taxon>Alveolata</taxon>
        <taxon>Dinophyceae</taxon>
        <taxon>Suessiales</taxon>
        <taxon>Suessiaceae</taxon>
        <taxon>Polarella</taxon>
    </lineage>
</organism>
<evidence type="ECO:0000256" key="4">
    <source>
        <dbReference type="ARBA" id="ARBA00023242"/>
    </source>
</evidence>
<reference evidence="8" key="1">
    <citation type="submission" date="2021-02" db="EMBL/GenBank/DDBJ databases">
        <authorList>
            <person name="Dougan E. K."/>
            <person name="Rhodes N."/>
            <person name="Thang M."/>
            <person name="Chan C."/>
        </authorList>
    </citation>
    <scope>NUCLEOTIDE SEQUENCE</scope>
</reference>
<dbReference type="EMBL" id="CAJNNW010025702">
    <property type="protein sequence ID" value="CAE8678697.1"/>
    <property type="molecule type" value="Genomic_DNA"/>
</dbReference>
<evidence type="ECO:0000256" key="1">
    <source>
        <dbReference type="ARBA" id="ARBA00004604"/>
    </source>
</evidence>
<dbReference type="Proteomes" id="UP000626109">
    <property type="component" value="Unassembled WGS sequence"/>
</dbReference>
<feature type="domain" description="NUC153" evidence="6">
    <location>
        <begin position="583"/>
        <end position="610"/>
    </location>
</feature>
<evidence type="ECO:0000256" key="5">
    <source>
        <dbReference type="SAM" id="MobiDB-lite"/>
    </source>
</evidence>
<proteinExistence type="inferred from homology"/>